<protein>
    <submittedName>
        <fullName evidence="1">Uncharacterized protein</fullName>
    </submittedName>
</protein>
<accession>A0A7J7MYH8</accession>
<evidence type="ECO:0000313" key="1">
    <source>
        <dbReference type="EMBL" id="KAF6159840.1"/>
    </source>
</evidence>
<evidence type="ECO:0000313" key="2">
    <source>
        <dbReference type="Proteomes" id="UP000541444"/>
    </source>
</evidence>
<comment type="caution">
    <text evidence="1">The sequence shown here is derived from an EMBL/GenBank/DDBJ whole genome shotgun (WGS) entry which is preliminary data.</text>
</comment>
<sequence>MFPLRYAGLSEMGIQARSIFLVKSFNEARMENLDIFNCELSDEDSKQFSVSKIPQYRGVINDLFVSENGPFKSKEKLWNVEIS</sequence>
<dbReference type="EMBL" id="JACGCM010001183">
    <property type="protein sequence ID" value="KAF6159840.1"/>
    <property type="molecule type" value="Genomic_DNA"/>
</dbReference>
<dbReference type="OrthoDB" id="416253at2759"/>
<keyword evidence="2" id="KW-1185">Reference proteome</keyword>
<reference evidence="1 2" key="1">
    <citation type="journal article" date="2020" name="IScience">
        <title>Genome Sequencing of the Endangered Kingdonia uniflora (Circaeasteraceae, Ranunculales) Reveals Potential Mechanisms of Evolutionary Specialization.</title>
        <authorList>
            <person name="Sun Y."/>
            <person name="Deng T."/>
            <person name="Zhang A."/>
            <person name="Moore M.J."/>
            <person name="Landis J.B."/>
            <person name="Lin N."/>
            <person name="Zhang H."/>
            <person name="Zhang X."/>
            <person name="Huang J."/>
            <person name="Zhang X."/>
            <person name="Sun H."/>
            <person name="Wang H."/>
        </authorList>
    </citation>
    <scope>NUCLEOTIDE SEQUENCE [LARGE SCALE GENOMIC DNA]</scope>
    <source>
        <strain evidence="1">TB1705</strain>
        <tissue evidence="1">Leaf</tissue>
    </source>
</reference>
<proteinExistence type="predicted"/>
<dbReference type="Proteomes" id="UP000541444">
    <property type="component" value="Unassembled WGS sequence"/>
</dbReference>
<dbReference type="AlphaFoldDB" id="A0A7J7MYH8"/>
<name>A0A7J7MYH8_9MAGN</name>
<gene>
    <name evidence="1" type="ORF">GIB67_032924</name>
</gene>
<organism evidence="1 2">
    <name type="scientific">Kingdonia uniflora</name>
    <dbReference type="NCBI Taxonomy" id="39325"/>
    <lineage>
        <taxon>Eukaryota</taxon>
        <taxon>Viridiplantae</taxon>
        <taxon>Streptophyta</taxon>
        <taxon>Embryophyta</taxon>
        <taxon>Tracheophyta</taxon>
        <taxon>Spermatophyta</taxon>
        <taxon>Magnoliopsida</taxon>
        <taxon>Ranunculales</taxon>
        <taxon>Circaeasteraceae</taxon>
        <taxon>Kingdonia</taxon>
    </lineage>
</organism>